<sequence length="106" mass="11995">MFMMIPASYSVLLGFSNYARQRWLMKRELVSTASQVGSQRLGERSTEYRGYSVGLHILLAQRSGQKSRCPAIPGMLLTWGVDRRRNVLQLHLFTASSKRYSVGSVP</sequence>
<dbReference type="KEGG" id="cim:CIMG_13674"/>
<dbReference type="GeneID" id="24165301"/>
<name>A0A0D8JYV3_COCIM</name>
<proteinExistence type="predicted"/>
<dbReference type="Proteomes" id="UP000001261">
    <property type="component" value="Unassembled WGS sequence"/>
</dbReference>
<dbReference type="RefSeq" id="XP_004446295.1">
    <property type="nucleotide sequence ID" value="XM_004446238.1"/>
</dbReference>
<dbReference type="EMBL" id="GG704916">
    <property type="protein sequence ID" value="KJF61443.1"/>
    <property type="molecule type" value="Genomic_DNA"/>
</dbReference>
<dbReference type="VEuPathDB" id="FungiDB:CIMG_13674"/>
<organism evidence="1 2">
    <name type="scientific">Coccidioides immitis (strain RS)</name>
    <name type="common">Valley fever fungus</name>
    <dbReference type="NCBI Taxonomy" id="246410"/>
    <lineage>
        <taxon>Eukaryota</taxon>
        <taxon>Fungi</taxon>
        <taxon>Dikarya</taxon>
        <taxon>Ascomycota</taxon>
        <taxon>Pezizomycotina</taxon>
        <taxon>Eurotiomycetes</taxon>
        <taxon>Eurotiomycetidae</taxon>
        <taxon>Onygenales</taxon>
        <taxon>Onygenaceae</taxon>
        <taxon>Coccidioides</taxon>
    </lineage>
</organism>
<evidence type="ECO:0000313" key="2">
    <source>
        <dbReference type="Proteomes" id="UP000001261"/>
    </source>
</evidence>
<evidence type="ECO:0000313" key="1">
    <source>
        <dbReference type="EMBL" id="KJF61443.1"/>
    </source>
</evidence>
<gene>
    <name evidence="1" type="ORF">CIMG_13674</name>
</gene>
<accession>A0A0D8JYV3</accession>
<reference evidence="2" key="1">
    <citation type="journal article" date="2009" name="Genome Res.">
        <title>Comparative genomic analyses of the human fungal pathogens Coccidioides and their relatives.</title>
        <authorList>
            <person name="Sharpton T.J."/>
            <person name="Stajich J.E."/>
            <person name="Rounsley S.D."/>
            <person name="Gardner M.J."/>
            <person name="Wortman J.R."/>
            <person name="Jordar V.S."/>
            <person name="Maiti R."/>
            <person name="Kodira C.D."/>
            <person name="Neafsey D.E."/>
            <person name="Zeng Q."/>
            <person name="Hung C.-Y."/>
            <person name="McMahan C."/>
            <person name="Muszewska A."/>
            <person name="Grynberg M."/>
            <person name="Mandel M.A."/>
            <person name="Kellner E.M."/>
            <person name="Barker B.M."/>
            <person name="Galgiani J.N."/>
            <person name="Orbach M.J."/>
            <person name="Kirkland T.N."/>
            <person name="Cole G.T."/>
            <person name="Henn M.R."/>
            <person name="Birren B.W."/>
            <person name="Taylor J.W."/>
        </authorList>
    </citation>
    <scope>NUCLEOTIDE SEQUENCE [LARGE SCALE GENOMIC DNA]</scope>
    <source>
        <strain evidence="2">RS</strain>
    </source>
</reference>
<keyword evidence="2" id="KW-1185">Reference proteome</keyword>
<reference evidence="2" key="2">
    <citation type="journal article" date="2010" name="Genome Res.">
        <title>Population genomic sequencing of Coccidioides fungi reveals recent hybridization and transposon control.</title>
        <authorList>
            <person name="Neafsey D.E."/>
            <person name="Barker B.M."/>
            <person name="Sharpton T.J."/>
            <person name="Stajich J.E."/>
            <person name="Park D.J."/>
            <person name="Whiston E."/>
            <person name="Hung C.-Y."/>
            <person name="McMahan C."/>
            <person name="White J."/>
            <person name="Sykes S."/>
            <person name="Heiman D."/>
            <person name="Young S."/>
            <person name="Zeng Q."/>
            <person name="Abouelleil A."/>
            <person name="Aftuck L."/>
            <person name="Bessette D."/>
            <person name="Brown A."/>
            <person name="FitzGerald M."/>
            <person name="Lui A."/>
            <person name="Macdonald J.P."/>
            <person name="Priest M."/>
            <person name="Orbach M.J."/>
            <person name="Galgiani J.N."/>
            <person name="Kirkland T.N."/>
            <person name="Cole G.T."/>
            <person name="Birren B.W."/>
            <person name="Henn M.R."/>
            <person name="Taylor J.W."/>
            <person name="Rounsley S.D."/>
        </authorList>
    </citation>
    <scope>GENOME REANNOTATION</scope>
    <source>
        <strain evidence="2">RS</strain>
    </source>
</reference>
<dbReference type="InParanoid" id="A0A0D8JYV3"/>
<dbReference type="AlphaFoldDB" id="A0A0D8JYV3"/>
<protein>
    <submittedName>
        <fullName evidence="1">Uncharacterized protein</fullName>
    </submittedName>
</protein>